<keyword evidence="7" id="KW-0539">Nucleus</keyword>
<dbReference type="OrthoDB" id="196131at2759"/>
<dbReference type="InterPro" id="IPR027417">
    <property type="entry name" value="P-loop_NTPase"/>
</dbReference>
<feature type="domain" description="Helicase C-terminal" evidence="12">
    <location>
        <begin position="258"/>
        <end position="419"/>
    </location>
</feature>
<dbReference type="GO" id="GO:0003724">
    <property type="term" value="F:RNA helicase activity"/>
    <property type="evidence" value="ECO:0007669"/>
    <property type="project" value="UniProtKB-EC"/>
</dbReference>
<dbReference type="SUPFAM" id="SSF52540">
    <property type="entry name" value="P-loop containing nucleoside triphosphate hydrolases"/>
    <property type="match status" value="1"/>
</dbReference>
<dbReference type="FunFam" id="3.40.50.300:FF:000111">
    <property type="entry name" value="DEAD-box ATP-dependent RNA helicase"/>
    <property type="match status" value="1"/>
</dbReference>
<feature type="domain" description="DEAD-box RNA helicase Q" evidence="13">
    <location>
        <begin position="42"/>
        <end position="70"/>
    </location>
</feature>
<evidence type="ECO:0000256" key="6">
    <source>
        <dbReference type="ARBA" id="ARBA00022840"/>
    </source>
</evidence>
<evidence type="ECO:0000313" key="14">
    <source>
        <dbReference type="EMBL" id="CAB3367071.1"/>
    </source>
</evidence>
<dbReference type="SMART" id="SM00487">
    <property type="entry name" value="DEXDc"/>
    <property type="match status" value="1"/>
</dbReference>
<name>A0A8S1CHQ7_9INSE</name>
<dbReference type="Pfam" id="PF00270">
    <property type="entry name" value="DEAD"/>
    <property type="match status" value="1"/>
</dbReference>
<evidence type="ECO:0000256" key="8">
    <source>
        <dbReference type="ARBA" id="ARBA00038213"/>
    </source>
</evidence>
<protein>
    <recommendedName>
        <fullName evidence="2">RNA helicase</fullName>
        <ecNumber evidence="2">3.6.4.13</ecNumber>
    </recommendedName>
</protein>
<dbReference type="CDD" id="cd18787">
    <property type="entry name" value="SF2_C_DEAD"/>
    <property type="match status" value="1"/>
</dbReference>
<evidence type="ECO:0000256" key="10">
    <source>
        <dbReference type="SAM" id="MobiDB-lite"/>
    </source>
</evidence>
<accession>A0A8S1CHQ7</accession>
<evidence type="ECO:0000259" key="12">
    <source>
        <dbReference type="PROSITE" id="PS51194"/>
    </source>
</evidence>
<dbReference type="CDD" id="cd17950">
    <property type="entry name" value="DEADc_DDX39"/>
    <property type="match status" value="1"/>
</dbReference>
<sequence>MADNEDLLDYEDEEQTETTLGETPDGAAKKEVKGTYVSIHSSGFRDFLLKPEILRAIADCGFEHPSEVQHECIPQAVLGMDVLCQAKSGMGKTAVFVLATLQQLEPTENVVYGLVMCHTRELAFQISKEYERFSKYMPNVKVGVFFGGLPIQKDEEVLKNNCPHIVVGTPGRILALVRSKKLNLKNLKYFILDECDKMLEQLDMRRDIQDIFRASPHEKQVMMFSATLSKEIRPVCKKFMQDPMEVYVNDEAKLTLHGLQQHYVKLKENEKNKKLFELLDILEFNQVVIFVKSVQRCMALAQLLTEQNFPAIAIHRGMTQEERLSRYQQFKDFQKRILVATNLFGRGMDIERVNIVFNYDMPEDSDTYLHRVARAGRFGTKGLAITFVSDENDAKILNDVQDRFDVNITELPDEIDLSSYIEGR</sequence>
<comment type="similarity">
    <text evidence="8">Belongs to the DEAD box helicase family. DECD subfamily.</text>
</comment>
<dbReference type="GO" id="GO:0016787">
    <property type="term" value="F:hydrolase activity"/>
    <property type="evidence" value="ECO:0007669"/>
    <property type="project" value="UniProtKB-KW"/>
</dbReference>
<dbReference type="PROSITE" id="PS51195">
    <property type="entry name" value="Q_MOTIF"/>
    <property type="match status" value="1"/>
</dbReference>
<feature type="domain" description="Helicase ATP-binding" evidence="11">
    <location>
        <begin position="73"/>
        <end position="246"/>
    </location>
</feature>
<proteinExistence type="inferred from homology"/>
<evidence type="ECO:0000256" key="9">
    <source>
        <dbReference type="PROSITE-ProRule" id="PRU00552"/>
    </source>
</evidence>
<evidence type="ECO:0000256" key="2">
    <source>
        <dbReference type="ARBA" id="ARBA00012552"/>
    </source>
</evidence>
<keyword evidence="5" id="KW-0347">Helicase</keyword>
<dbReference type="EMBL" id="CADEPI010000028">
    <property type="protein sequence ID" value="CAB3367071.1"/>
    <property type="molecule type" value="Genomic_DNA"/>
</dbReference>
<evidence type="ECO:0000259" key="11">
    <source>
        <dbReference type="PROSITE" id="PS51192"/>
    </source>
</evidence>
<dbReference type="InterPro" id="IPR014014">
    <property type="entry name" value="RNA_helicase_DEAD_Q_motif"/>
</dbReference>
<reference evidence="14 15" key="1">
    <citation type="submission" date="2020-04" db="EMBL/GenBank/DDBJ databases">
        <authorList>
            <person name="Alioto T."/>
            <person name="Alioto T."/>
            <person name="Gomez Garrido J."/>
        </authorList>
    </citation>
    <scope>NUCLEOTIDE SEQUENCE [LARGE SCALE GENOMIC DNA]</scope>
</reference>
<feature type="compositionally biased region" description="Acidic residues" evidence="10">
    <location>
        <begin position="1"/>
        <end position="16"/>
    </location>
</feature>
<comment type="caution">
    <text evidence="14">The sequence shown here is derived from an EMBL/GenBank/DDBJ whole genome shotgun (WGS) entry which is preliminary data.</text>
</comment>
<dbReference type="AlphaFoldDB" id="A0A8S1CHQ7"/>
<dbReference type="PROSITE" id="PS51194">
    <property type="entry name" value="HELICASE_CTER"/>
    <property type="match status" value="1"/>
</dbReference>
<evidence type="ECO:0000256" key="5">
    <source>
        <dbReference type="ARBA" id="ARBA00022806"/>
    </source>
</evidence>
<dbReference type="FunFam" id="3.40.50.300:FF:000168">
    <property type="entry name" value="DEAD-box ATP-dependent RNA helicase 56-like"/>
    <property type="match status" value="1"/>
</dbReference>
<evidence type="ECO:0000256" key="7">
    <source>
        <dbReference type="ARBA" id="ARBA00023242"/>
    </source>
</evidence>
<dbReference type="Gene3D" id="3.40.50.300">
    <property type="entry name" value="P-loop containing nucleotide triphosphate hydrolases"/>
    <property type="match status" value="2"/>
</dbReference>
<dbReference type="PANTHER" id="PTHR47958">
    <property type="entry name" value="ATP-DEPENDENT RNA HELICASE DBP3"/>
    <property type="match status" value="1"/>
</dbReference>
<dbReference type="GO" id="GO:0005634">
    <property type="term" value="C:nucleus"/>
    <property type="evidence" value="ECO:0007669"/>
    <property type="project" value="UniProtKB-SubCell"/>
</dbReference>
<keyword evidence="6" id="KW-0067">ATP-binding</keyword>
<dbReference type="InterPro" id="IPR011545">
    <property type="entry name" value="DEAD/DEAH_box_helicase_dom"/>
</dbReference>
<gene>
    <name evidence="14" type="ORF">CLODIP_2_CD07485</name>
</gene>
<feature type="region of interest" description="Disordered" evidence="10">
    <location>
        <begin position="1"/>
        <end position="27"/>
    </location>
</feature>
<evidence type="ECO:0000256" key="3">
    <source>
        <dbReference type="ARBA" id="ARBA00022741"/>
    </source>
</evidence>
<evidence type="ECO:0000259" key="13">
    <source>
        <dbReference type="PROSITE" id="PS51195"/>
    </source>
</evidence>
<evidence type="ECO:0000313" key="15">
    <source>
        <dbReference type="Proteomes" id="UP000494165"/>
    </source>
</evidence>
<keyword evidence="4" id="KW-0378">Hydrolase</keyword>
<keyword evidence="3" id="KW-0547">Nucleotide-binding</keyword>
<dbReference type="SMART" id="SM00490">
    <property type="entry name" value="HELICc"/>
    <property type="match status" value="1"/>
</dbReference>
<dbReference type="Proteomes" id="UP000494165">
    <property type="component" value="Unassembled WGS sequence"/>
</dbReference>
<keyword evidence="15" id="KW-1185">Reference proteome</keyword>
<evidence type="ECO:0000256" key="4">
    <source>
        <dbReference type="ARBA" id="ARBA00022801"/>
    </source>
</evidence>
<comment type="subcellular location">
    <subcellularLocation>
        <location evidence="1">Nucleus</location>
    </subcellularLocation>
</comment>
<dbReference type="InterPro" id="IPR014001">
    <property type="entry name" value="Helicase_ATP-bd"/>
</dbReference>
<dbReference type="EC" id="3.6.4.13" evidence="2"/>
<dbReference type="GO" id="GO:0003676">
    <property type="term" value="F:nucleic acid binding"/>
    <property type="evidence" value="ECO:0007669"/>
    <property type="project" value="InterPro"/>
</dbReference>
<evidence type="ECO:0000256" key="1">
    <source>
        <dbReference type="ARBA" id="ARBA00004123"/>
    </source>
</evidence>
<dbReference type="PROSITE" id="PS51192">
    <property type="entry name" value="HELICASE_ATP_BIND_1"/>
    <property type="match status" value="1"/>
</dbReference>
<dbReference type="GO" id="GO:0005524">
    <property type="term" value="F:ATP binding"/>
    <property type="evidence" value="ECO:0007669"/>
    <property type="project" value="UniProtKB-KW"/>
</dbReference>
<dbReference type="InterPro" id="IPR001650">
    <property type="entry name" value="Helicase_C-like"/>
</dbReference>
<dbReference type="Pfam" id="PF00271">
    <property type="entry name" value="Helicase_C"/>
    <property type="match status" value="1"/>
</dbReference>
<feature type="short sequence motif" description="Q motif" evidence="9">
    <location>
        <begin position="42"/>
        <end position="70"/>
    </location>
</feature>
<organism evidence="14 15">
    <name type="scientific">Cloeon dipterum</name>
    <dbReference type="NCBI Taxonomy" id="197152"/>
    <lineage>
        <taxon>Eukaryota</taxon>
        <taxon>Metazoa</taxon>
        <taxon>Ecdysozoa</taxon>
        <taxon>Arthropoda</taxon>
        <taxon>Hexapoda</taxon>
        <taxon>Insecta</taxon>
        <taxon>Pterygota</taxon>
        <taxon>Palaeoptera</taxon>
        <taxon>Ephemeroptera</taxon>
        <taxon>Pisciforma</taxon>
        <taxon>Baetidae</taxon>
        <taxon>Cloeon</taxon>
    </lineage>
</organism>